<dbReference type="Gramene" id="PRQ45864">
    <property type="protein sequence ID" value="PRQ45864"/>
    <property type="gene ID" value="RchiOBHm_Chr3g0496301"/>
</dbReference>
<comment type="caution">
    <text evidence="1">The sequence shown here is derived from an EMBL/GenBank/DDBJ whole genome shotgun (WGS) entry which is preliminary data.</text>
</comment>
<proteinExistence type="predicted"/>
<organism evidence="1 2">
    <name type="scientific">Rosa chinensis</name>
    <name type="common">China rose</name>
    <dbReference type="NCBI Taxonomy" id="74649"/>
    <lineage>
        <taxon>Eukaryota</taxon>
        <taxon>Viridiplantae</taxon>
        <taxon>Streptophyta</taxon>
        <taxon>Embryophyta</taxon>
        <taxon>Tracheophyta</taxon>
        <taxon>Spermatophyta</taxon>
        <taxon>Magnoliopsida</taxon>
        <taxon>eudicotyledons</taxon>
        <taxon>Gunneridae</taxon>
        <taxon>Pentapetalae</taxon>
        <taxon>rosids</taxon>
        <taxon>fabids</taxon>
        <taxon>Rosales</taxon>
        <taxon>Rosaceae</taxon>
        <taxon>Rosoideae</taxon>
        <taxon>Rosoideae incertae sedis</taxon>
        <taxon>Rosa</taxon>
    </lineage>
</organism>
<sequence>MTRRLKMTQMLRQSNYSTIAPSMPHMQSMNRCPKLGNNLPNNMSTPPCSSIGFVSLCFMLSQTSALLNLLVLRRLLV</sequence>
<accession>A0A2P6RHG5</accession>
<evidence type="ECO:0000313" key="2">
    <source>
        <dbReference type="Proteomes" id="UP000238479"/>
    </source>
</evidence>
<protein>
    <submittedName>
        <fullName evidence="1">Uncharacterized protein</fullName>
    </submittedName>
</protein>
<dbReference type="EMBL" id="PDCK01000041">
    <property type="protein sequence ID" value="PRQ45864.1"/>
    <property type="molecule type" value="Genomic_DNA"/>
</dbReference>
<gene>
    <name evidence="1" type="ORF">RchiOBHm_Chr3g0496301</name>
</gene>
<reference evidence="1 2" key="1">
    <citation type="journal article" date="2018" name="Nat. Genet.">
        <title>The Rosa genome provides new insights in the design of modern roses.</title>
        <authorList>
            <person name="Bendahmane M."/>
        </authorList>
    </citation>
    <scope>NUCLEOTIDE SEQUENCE [LARGE SCALE GENOMIC DNA]</scope>
    <source>
        <strain evidence="2">cv. Old Blush</strain>
    </source>
</reference>
<keyword evidence="2" id="KW-1185">Reference proteome</keyword>
<evidence type="ECO:0000313" key="1">
    <source>
        <dbReference type="EMBL" id="PRQ45864.1"/>
    </source>
</evidence>
<dbReference type="AlphaFoldDB" id="A0A2P6RHG5"/>
<dbReference type="Proteomes" id="UP000238479">
    <property type="component" value="Chromosome 3"/>
</dbReference>
<name>A0A2P6RHG5_ROSCH</name>